<comment type="caution">
    <text evidence="1">The sequence shown here is derived from an EMBL/GenBank/DDBJ whole genome shotgun (WGS) entry which is preliminary data.</text>
</comment>
<dbReference type="AlphaFoldDB" id="A0A9D1H8L1"/>
<evidence type="ECO:0000313" key="1">
    <source>
        <dbReference type="EMBL" id="HIT97648.1"/>
    </source>
</evidence>
<evidence type="ECO:0000313" key="2">
    <source>
        <dbReference type="Proteomes" id="UP000824161"/>
    </source>
</evidence>
<dbReference type="EMBL" id="DVLY01000053">
    <property type="protein sequence ID" value="HIT97648.1"/>
    <property type="molecule type" value="Genomic_DNA"/>
</dbReference>
<proteinExistence type="predicted"/>
<protein>
    <submittedName>
        <fullName evidence="1">Uncharacterized protein</fullName>
    </submittedName>
</protein>
<organism evidence="1 2">
    <name type="scientific">Candidatus Merdimorpha stercoravium</name>
    <dbReference type="NCBI Taxonomy" id="2840863"/>
    <lineage>
        <taxon>Bacteria</taxon>
        <taxon>Pseudomonadati</taxon>
        <taxon>Bacteroidota</taxon>
        <taxon>Flavobacteriia</taxon>
        <taxon>Flavobacteriales</taxon>
        <taxon>Candidatus Merdimorpha</taxon>
    </lineage>
</organism>
<gene>
    <name evidence="1" type="ORF">IAC44_02290</name>
</gene>
<accession>A0A9D1H8L1</accession>
<name>A0A9D1H8L1_9FLAO</name>
<reference evidence="1" key="2">
    <citation type="journal article" date="2021" name="PeerJ">
        <title>Extensive microbial diversity within the chicken gut microbiome revealed by metagenomics and culture.</title>
        <authorList>
            <person name="Gilroy R."/>
            <person name="Ravi A."/>
            <person name="Getino M."/>
            <person name="Pursley I."/>
            <person name="Horton D.L."/>
            <person name="Alikhan N.F."/>
            <person name="Baker D."/>
            <person name="Gharbi K."/>
            <person name="Hall N."/>
            <person name="Watson M."/>
            <person name="Adriaenssens E.M."/>
            <person name="Foster-Nyarko E."/>
            <person name="Jarju S."/>
            <person name="Secka A."/>
            <person name="Antonio M."/>
            <person name="Oren A."/>
            <person name="Chaudhuri R.R."/>
            <person name="La Ragione R."/>
            <person name="Hildebrand F."/>
            <person name="Pallen M.J."/>
        </authorList>
    </citation>
    <scope>NUCLEOTIDE SEQUENCE</scope>
    <source>
        <strain evidence="1">1383</strain>
    </source>
</reference>
<dbReference type="Proteomes" id="UP000824161">
    <property type="component" value="Unassembled WGS sequence"/>
</dbReference>
<sequence length="149" mass="15982">MTGRGLKTHIAFFFISLAALMMLTGSVLPHHHHGGCVCIDLSHSHSRGILAVGVVCHQHGGATHTDAETHCVLNVNYYCPKKENPMSVVLAHTPCDRDVDPGIFLPEETGFEGLSAAETAATPPVFHGMSPLDFFGRASAWRAPPFLLA</sequence>
<reference evidence="1" key="1">
    <citation type="submission" date="2020-10" db="EMBL/GenBank/DDBJ databases">
        <authorList>
            <person name="Gilroy R."/>
        </authorList>
    </citation>
    <scope>NUCLEOTIDE SEQUENCE</scope>
    <source>
        <strain evidence="1">1383</strain>
    </source>
</reference>